<dbReference type="GO" id="GO:0000976">
    <property type="term" value="F:transcription cis-regulatory region binding"/>
    <property type="evidence" value="ECO:0007669"/>
    <property type="project" value="TreeGrafter"/>
</dbReference>
<evidence type="ECO:0000313" key="8">
    <source>
        <dbReference type="Proteomes" id="UP000307000"/>
    </source>
</evidence>
<dbReference type="KEGG" id="gcr:GcLGCM259_1162"/>
<proteinExistence type="inferred from homology"/>
<protein>
    <submittedName>
        <fullName evidence="7">LysR family transcriptional regulator</fullName>
    </submittedName>
</protein>
<evidence type="ECO:0000256" key="1">
    <source>
        <dbReference type="ARBA" id="ARBA00009437"/>
    </source>
</evidence>
<organism evidence="7 8">
    <name type="scientific">Glutamicibacter creatinolyticus</name>
    <dbReference type="NCBI Taxonomy" id="162496"/>
    <lineage>
        <taxon>Bacteria</taxon>
        <taxon>Bacillati</taxon>
        <taxon>Actinomycetota</taxon>
        <taxon>Actinomycetes</taxon>
        <taxon>Micrococcales</taxon>
        <taxon>Micrococcaceae</taxon>
        <taxon>Glutamicibacter</taxon>
    </lineage>
</organism>
<dbReference type="Pfam" id="PF00126">
    <property type="entry name" value="HTH_1"/>
    <property type="match status" value="1"/>
</dbReference>
<evidence type="ECO:0000256" key="3">
    <source>
        <dbReference type="ARBA" id="ARBA00023125"/>
    </source>
</evidence>
<reference evidence="7 8" key="1">
    <citation type="submission" date="2018-12" db="EMBL/GenBank/DDBJ databases">
        <title>Complete Genome Sequence of Glutamicibacter creatinolyticus strain LGCM259,isolated from an abscess of a 12-year-old mare in Italy.</title>
        <authorList>
            <person name="Santos R.G."/>
            <person name="Silva A.L."/>
            <person name="Seyffert N."/>
            <person name="Castro T.L.P."/>
            <person name="Attili A.R."/>
            <person name="Rifici C."/>
            <person name="Mazzullo G."/>
            <person name="Brenig B."/>
            <person name="Venanzi F."/>
            <person name="Azevedo V."/>
        </authorList>
    </citation>
    <scope>NUCLEOTIDE SEQUENCE [LARGE SCALE GENOMIC DNA]</scope>
    <source>
        <strain evidence="7 8">LGCM 259</strain>
    </source>
</reference>
<gene>
    <name evidence="7" type="ORF">GcLGCM259_1162</name>
</gene>
<accession>A0A5B7WV12</accession>
<dbReference type="PANTHER" id="PTHR30126">
    <property type="entry name" value="HTH-TYPE TRANSCRIPTIONAL REGULATOR"/>
    <property type="match status" value="1"/>
</dbReference>
<dbReference type="Pfam" id="PF03466">
    <property type="entry name" value="LysR_substrate"/>
    <property type="match status" value="1"/>
</dbReference>
<feature type="domain" description="HTH lysR-type" evidence="6">
    <location>
        <begin position="27"/>
        <end position="59"/>
    </location>
</feature>
<keyword evidence="2" id="KW-0805">Transcription regulation</keyword>
<comment type="similarity">
    <text evidence="1">Belongs to the LysR transcriptional regulatory family.</text>
</comment>
<dbReference type="EMBL" id="CP034412">
    <property type="protein sequence ID" value="QCY46903.1"/>
    <property type="molecule type" value="Genomic_DNA"/>
</dbReference>
<evidence type="ECO:0000259" key="6">
    <source>
        <dbReference type="PROSITE" id="PS50931"/>
    </source>
</evidence>
<dbReference type="SUPFAM" id="SSF53850">
    <property type="entry name" value="Periplasmic binding protein-like II"/>
    <property type="match status" value="1"/>
</dbReference>
<feature type="region of interest" description="Disordered" evidence="5">
    <location>
        <begin position="1"/>
        <end position="32"/>
    </location>
</feature>
<evidence type="ECO:0000256" key="2">
    <source>
        <dbReference type="ARBA" id="ARBA00023015"/>
    </source>
</evidence>
<dbReference type="Gene3D" id="1.10.10.10">
    <property type="entry name" value="Winged helix-like DNA-binding domain superfamily/Winged helix DNA-binding domain"/>
    <property type="match status" value="1"/>
</dbReference>
<dbReference type="PANTHER" id="PTHR30126:SF39">
    <property type="entry name" value="HTH-TYPE TRANSCRIPTIONAL REGULATOR CYSL"/>
    <property type="match status" value="1"/>
</dbReference>
<dbReference type="PROSITE" id="PS50931">
    <property type="entry name" value="HTH_LYSR"/>
    <property type="match status" value="1"/>
</dbReference>
<dbReference type="InterPro" id="IPR005119">
    <property type="entry name" value="LysR_subst-bd"/>
</dbReference>
<keyword evidence="3" id="KW-0238">DNA-binding</keyword>
<evidence type="ECO:0000256" key="5">
    <source>
        <dbReference type="SAM" id="MobiDB-lite"/>
    </source>
</evidence>
<dbReference type="InterPro" id="IPR036388">
    <property type="entry name" value="WH-like_DNA-bd_sf"/>
</dbReference>
<dbReference type="SUPFAM" id="SSF46785">
    <property type="entry name" value="Winged helix' DNA-binding domain"/>
    <property type="match status" value="1"/>
</dbReference>
<sequence length="294" mass="31187">MARFGCPGTLRGRGGFRQPRRRGPEGGMAQPNASRAVALLESRLKTSLLHRTRRGSAPTEVGVQLAEQARILLDAAQRFSAWEQSGVGRQVEELRVGASMTIAETLLPAWLSRLRTLVPRVRVDVKVGNSEEILQQVQQGALQLGFVETPHLPQQLNTLLVQQDALRIVVGPHHPWAERSTPVSLAELAATPLVLRESGSGTREALTELLAGWPLAEPAQVLSSNSAVRVAAASGAGPAASSELAVHAQLASGELLSVPFQGQGVARPLSAVWGGPRRLNGLAAQLGDIARAQS</sequence>
<dbReference type="AlphaFoldDB" id="A0A5B7WV12"/>
<evidence type="ECO:0000313" key="7">
    <source>
        <dbReference type="EMBL" id="QCY46903.1"/>
    </source>
</evidence>
<dbReference type="Gene3D" id="3.40.190.10">
    <property type="entry name" value="Periplasmic binding protein-like II"/>
    <property type="match status" value="2"/>
</dbReference>
<keyword evidence="4" id="KW-0804">Transcription</keyword>
<name>A0A5B7WV12_9MICC</name>
<dbReference type="InterPro" id="IPR000847">
    <property type="entry name" value="LysR_HTH_N"/>
</dbReference>
<dbReference type="InterPro" id="IPR036390">
    <property type="entry name" value="WH_DNA-bd_sf"/>
</dbReference>
<evidence type="ECO:0000256" key="4">
    <source>
        <dbReference type="ARBA" id="ARBA00023163"/>
    </source>
</evidence>
<keyword evidence="8" id="KW-1185">Reference proteome</keyword>
<dbReference type="GO" id="GO:0003700">
    <property type="term" value="F:DNA-binding transcription factor activity"/>
    <property type="evidence" value="ECO:0007669"/>
    <property type="project" value="InterPro"/>
</dbReference>
<dbReference type="Proteomes" id="UP000307000">
    <property type="component" value="Chromosome"/>
</dbReference>